<dbReference type="InterPro" id="IPR032710">
    <property type="entry name" value="NTF2-like_dom_sf"/>
</dbReference>
<evidence type="ECO:0000313" key="3">
    <source>
        <dbReference type="Proteomes" id="UP000484885"/>
    </source>
</evidence>
<keyword evidence="3" id="KW-1185">Reference proteome</keyword>
<evidence type="ECO:0000313" key="2">
    <source>
        <dbReference type="EMBL" id="NDY95716.1"/>
    </source>
</evidence>
<sequence>MNPTEKPGSAAPTSQDWVEHFFRAIDRMDAEGFAGHFAVGGAFRFANQPPLVGPTAVAKGAQSIFTMLDAIRHEVLKHWLADGDVLVEGVVHYQRAADHRHFAFPFLSVFEFEEMSPGPLRSYRVFVDSHELFLPPGA</sequence>
<dbReference type="Proteomes" id="UP000484885">
    <property type="component" value="Unassembled WGS sequence"/>
</dbReference>
<reference evidence="2 3" key="1">
    <citation type="submission" date="2020-02" db="EMBL/GenBank/DDBJ databases">
        <authorList>
            <person name="Zhang X.-Y."/>
        </authorList>
    </citation>
    <scope>NUCLEOTIDE SEQUENCE [LARGE SCALE GENOMIC DNA]</scope>
    <source>
        <strain evidence="2 3">C33</strain>
    </source>
</reference>
<gene>
    <name evidence="2" type="ORF">G3I74_08255</name>
</gene>
<organism evidence="2 3">
    <name type="scientific">Wenzhouxiangella limi</name>
    <dbReference type="NCBI Taxonomy" id="2707351"/>
    <lineage>
        <taxon>Bacteria</taxon>
        <taxon>Pseudomonadati</taxon>
        <taxon>Pseudomonadota</taxon>
        <taxon>Gammaproteobacteria</taxon>
        <taxon>Chromatiales</taxon>
        <taxon>Wenzhouxiangellaceae</taxon>
        <taxon>Wenzhouxiangella</taxon>
    </lineage>
</organism>
<comment type="caution">
    <text evidence="2">The sequence shown here is derived from an EMBL/GenBank/DDBJ whole genome shotgun (WGS) entry which is preliminary data.</text>
</comment>
<dbReference type="RefSeq" id="WP_164211105.1">
    <property type="nucleotide sequence ID" value="NZ_JAAGSC010000040.1"/>
</dbReference>
<feature type="domain" description="SnoaL-like" evidence="1">
    <location>
        <begin position="18"/>
        <end position="113"/>
    </location>
</feature>
<evidence type="ECO:0000259" key="1">
    <source>
        <dbReference type="Pfam" id="PF12680"/>
    </source>
</evidence>
<accession>A0A845V3B3</accession>
<dbReference type="Pfam" id="PF12680">
    <property type="entry name" value="SnoaL_2"/>
    <property type="match status" value="1"/>
</dbReference>
<proteinExistence type="predicted"/>
<dbReference type="SUPFAM" id="SSF54427">
    <property type="entry name" value="NTF2-like"/>
    <property type="match status" value="1"/>
</dbReference>
<protein>
    <submittedName>
        <fullName evidence="2">Nuclear transport factor 2 family protein</fullName>
    </submittedName>
</protein>
<name>A0A845V3B3_9GAMM</name>
<dbReference type="InterPro" id="IPR037401">
    <property type="entry name" value="SnoaL-like"/>
</dbReference>
<dbReference type="Gene3D" id="3.10.450.50">
    <property type="match status" value="1"/>
</dbReference>
<dbReference type="AlphaFoldDB" id="A0A845V3B3"/>
<dbReference type="EMBL" id="JAAGSC010000040">
    <property type="protein sequence ID" value="NDY95716.1"/>
    <property type="molecule type" value="Genomic_DNA"/>
</dbReference>